<dbReference type="RefSeq" id="WP_073628032.1">
    <property type="nucleotide sequence ID" value="NZ_FRXO01000003.1"/>
</dbReference>
<keyword evidence="2 3" id="KW-0808">Transferase</keyword>
<dbReference type="Pfam" id="PF13489">
    <property type="entry name" value="Methyltransf_23"/>
    <property type="match status" value="1"/>
</dbReference>
<dbReference type="CDD" id="cd02440">
    <property type="entry name" value="AdoMet_MTases"/>
    <property type="match status" value="1"/>
</dbReference>
<dbReference type="GO" id="GO:0008168">
    <property type="term" value="F:methyltransferase activity"/>
    <property type="evidence" value="ECO:0007669"/>
    <property type="project" value="UniProtKB-KW"/>
</dbReference>
<protein>
    <submittedName>
        <fullName evidence="3">Methyltransferase domain-containing protein</fullName>
    </submittedName>
</protein>
<evidence type="ECO:0000313" key="3">
    <source>
        <dbReference type="EMBL" id="SHO65147.1"/>
    </source>
</evidence>
<organism evidence="3 4">
    <name type="scientific">Pseudoxanthobacter soli DSM 19599</name>
    <dbReference type="NCBI Taxonomy" id="1123029"/>
    <lineage>
        <taxon>Bacteria</taxon>
        <taxon>Pseudomonadati</taxon>
        <taxon>Pseudomonadota</taxon>
        <taxon>Alphaproteobacteria</taxon>
        <taxon>Hyphomicrobiales</taxon>
        <taxon>Segnochrobactraceae</taxon>
        <taxon>Pseudoxanthobacter</taxon>
    </lineage>
</organism>
<dbReference type="PANTHER" id="PTHR13090:SF1">
    <property type="entry name" value="ARGININE-HYDROXYLASE NDUFAF5, MITOCHONDRIAL"/>
    <property type="match status" value="1"/>
</dbReference>
<keyword evidence="1 3" id="KW-0489">Methyltransferase</keyword>
<gene>
    <name evidence="3" type="ORF">SAMN02745172_01986</name>
</gene>
<evidence type="ECO:0000313" key="4">
    <source>
        <dbReference type="Proteomes" id="UP000186406"/>
    </source>
</evidence>
<evidence type="ECO:0000256" key="2">
    <source>
        <dbReference type="ARBA" id="ARBA00022679"/>
    </source>
</evidence>
<dbReference type="SUPFAM" id="SSF53335">
    <property type="entry name" value="S-adenosyl-L-methionine-dependent methyltransferases"/>
    <property type="match status" value="1"/>
</dbReference>
<dbReference type="InterPro" id="IPR029063">
    <property type="entry name" value="SAM-dependent_MTases_sf"/>
</dbReference>
<reference evidence="3 4" key="1">
    <citation type="submission" date="2016-12" db="EMBL/GenBank/DDBJ databases">
        <authorList>
            <person name="Song W.-J."/>
            <person name="Kurnit D.M."/>
        </authorList>
    </citation>
    <scope>NUCLEOTIDE SEQUENCE [LARGE SCALE GENOMIC DNA]</scope>
    <source>
        <strain evidence="3 4">DSM 19599</strain>
    </source>
</reference>
<dbReference type="PANTHER" id="PTHR13090">
    <property type="entry name" value="ARGININE-HYDROXYLASE NDUFAF5, MITOCHONDRIAL"/>
    <property type="match status" value="1"/>
</dbReference>
<sequence>MADTPIIFDRALIARRRKAAHARGGVPDFLVASAVSDLDLRLAAVNRRFETVLDLGSGGLAAEALRASGKAGRIVVADVLAAGPGADVVVDDEALPFEAGSFDLVVSTLSLQATNDLPGALVQIRRMLKPDGLFLGAMLGGDTLFELRASLIEAESAVAGGASPRVAPFADLRTLAGLLQRAGLALPVADVDPLTVRYDHLFALMADLKASGATNALVHRSRRPLPRGVLARAAEIYAERFADADGRIRATVEIVSLSGWAPHESQQKPLAPGSARMRLADALGTTERSAGEKAGG</sequence>
<dbReference type="AlphaFoldDB" id="A0A1M7ZJV4"/>
<accession>A0A1M7ZJV4</accession>
<proteinExistence type="predicted"/>
<dbReference type="Gene3D" id="3.40.50.150">
    <property type="entry name" value="Vaccinia Virus protein VP39"/>
    <property type="match status" value="1"/>
</dbReference>
<evidence type="ECO:0000256" key="1">
    <source>
        <dbReference type="ARBA" id="ARBA00022603"/>
    </source>
</evidence>
<name>A0A1M7ZJV4_9HYPH</name>
<keyword evidence="4" id="KW-1185">Reference proteome</keyword>
<dbReference type="Proteomes" id="UP000186406">
    <property type="component" value="Unassembled WGS sequence"/>
</dbReference>
<dbReference type="STRING" id="1123029.SAMN02745172_01986"/>
<dbReference type="InterPro" id="IPR050602">
    <property type="entry name" value="Malonyl-ACP_OMT"/>
</dbReference>
<dbReference type="GO" id="GO:0032259">
    <property type="term" value="P:methylation"/>
    <property type="evidence" value="ECO:0007669"/>
    <property type="project" value="UniProtKB-KW"/>
</dbReference>
<dbReference type="EMBL" id="FRXO01000003">
    <property type="protein sequence ID" value="SHO65147.1"/>
    <property type="molecule type" value="Genomic_DNA"/>
</dbReference>